<keyword evidence="3" id="KW-1185">Reference proteome</keyword>
<feature type="domain" description="BRCT" evidence="1">
    <location>
        <begin position="58"/>
        <end position="123"/>
    </location>
</feature>
<reference evidence="2 3" key="2">
    <citation type="submission" date="2018-11" db="EMBL/GenBank/DDBJ databases">
        <authorList>
            <consortium name="Pathogen Informatics"/>
        </authorList>
    </citation>
    <scope>NUCLEOTIDE SEQUENCE [LARGE SCALE GENOMIC DNA]</scope>
    <source>
        <strain evidence="2 3">Egypt</strain>
    </source>
</reference>
<dbReference type="Pfam" id="PF00533">
    <property type="entry name" value="BRCT"/>
    <property type="match status" value="1"/>
</dbReference>
<evidence type="ECO:0000313" key="3">
    <source>
        <dbReference type="Proteomes" id="UP000272942"/>
    </source>
</evidence>
<proteinExistence type="predicted"/>
<dbReference type="Gene3D" id="3.40.50.10190">
    <property type="entry name" value="BRCT domain"/>
    <property type="match status" value="1"/>
</dbReference>
<evidence type="ECO:0000313" key="2">
    <source>
        <dbReference type="EMBL" id="VDP92416.1"/>
    </source>
</evidence>
<dbReference type="OrthoDB" id="10063861at2759"/>
<dbReference type="CDD" id="cd17716">
    <property type="entry name" value="BRCT_microcephalin_rpt1"/>
    <property type="match status" value="1"/>
</dbReference>
<dbReference type="SUPFAM" id="SSF52113">
    <property type="entry name" value="BRCT domain"/>
    <property type="match status" value="1"/>
</dbReference>
<accession>A0A183B7F9</accession>
<dbReference type="SMART" id="SM00292">
    <property type="entry name" value="BRCT"/>
    <property type="match status" value="1"/>
</dbReference>
<dbReference type="InterPro" id="IPR036420">
    <property type="entry name" value="BRCT_dom_sf"/>
</dbReference>
<dbReference type="AlphaFoldDB" id="A0A183B7F9"/>
<gene>
    <name evidence="2" type="ORF">ECPE_LOCUS15144</name>
</gene>
<dbReference type="Proteomes" id="UP000272942">
    <property type="component" value="Unassembled WGS sequence"/>
</dbReference>
<evidence type="ECO:0000313" key="4">
    <source>
        <dbReference type="WBParaSite" id="ECPE_0001518401-mRNA-1"/>
    </source>
</evidence>
<sequence>MTNQADRHRCKSTNSTLCPGSMDVLKGVPSICKFLFILAGVVALVEVKSSLGNPALAISSRLQYLGATVARTLGPSVTHVVFRNGSESLLAAAKKAKKHIVTPAWVKACQTYNFRVVESSFAVTEKQDITMLEVSHDATAGTAESAPLDRLLDPSSVPRMLVILT</sequence>
<dbReference type="EMBL" id="UZAN01059670">
    <property type="protein sequence ID" value="VDP92416.1"/>
    <property type="molecule type" value="Genomic_DNA"/>
</dbReference>
<name>A0A183B7F9_9TREM</name>
<dbReference type="PROSITE" id="PS50172">
    <property type="entry name" value="BRCT"/>
    <property type="match status" value="1"/>
</dbReference>
<dbReference type="WBParaSite" id="ECPE_0001518401-mRNA-1">
    <property type="protein sequence ID" value="ECPE_0001518401-mRNA-1"/>
    <property type="gene ID" value="ECPE_0001518401"/>
</dbReference>
<dbReference type="InterPro" id="IPR001357">
    <property type="entry name" value="BRCT_dom"/>
</dbReference>
<organism evidence="4">
    <name type="scientific">Echinostoma caproni</name>
    <dbReference type="NCBI Taxonomy" id="27848"/>
    <lineage>
        <taxon>Eukaryota</taxon>
        <taxon>Metazoa</taxon>
        <taxon>Spiralia</taxon>
        <taxon>Lophotrochozoa</taxon>
        <taxon>Platyhelminthes</taxon>
        <taxon>Trematoda</taxon>
        <taxon>Digenea</taxon>
        <taxon>Plagiorchiida</taxon>
        <taxon>Echinostomata</taxon>
        <taxon>Echinostomatoidea</taxon>
        <taxon>Echinostomatidae</taxon>
        <taxon>Echinostoma</taxon>
    </lineage>
</organism>
<protein>
    <submittedName>
        <fullName evidence="4">BRCT domain-containing protein</fullName>
    </submittedName>
</protein>
<reference evidence="4" key="1">
    <citation type="submission" date="2016-06" db="UniProtKB">
        <authorList>
            <consortium name="WormBaseParasite"/>
        </authorList>
    </citation>
    <scope>IDENTIFICATION</scope>
</reference>
<evidence type="ECO:0000259" key="1">
    <source>
        <dbReference type="PROSITE" id="PS50172"/>
    </source>
</evidence>